<gene>
    <name evidence="7" type="ORF">BQ4739_LOCUS3008</name>
</gene>
<comment type="subcellular location">
    <subcellularLocation>
        <location evidence="1">Cytoplasm</location>
    </subcellularLocation>
</comment>
<evidence type="ECO:0008006" key="9">
    <source>
        <dbReference type="Google" id="ProtNLM"/>
    </source>
</evidence>
<evidence type="ECO:0000256" key="6">
    <source>
        <dbReference type="SAM" id="MobiDB-lite"/>
    </source>
</evidence>
<dbReference type="PANTHER" id="PTHR10527">
    <property type="entry name" value="IMPORTIN BETA"/>
    <property type="match status" value="1"/>
</dbReference>
<dbReference type="Proteomes" id="UP000256970">
    <property type="component" value="Unassembled WGS sequence"/>
</dbReference>
<dbReference type="SUPFAM" id="SSF48371">
    <property type="entry name" value="ARM repeat"/>
    <property type="match status" value="1"/>
</dbReference>
<proteinExistence type="predicted"/>
<dbReference type="Pfam" id="PF13513">
    <property type="entry name" value="HEAT_EZ"/>
    <property type="match status" value="1"/>
</dbReference>
<evidence type="ECO:0000313" key="7">
    <source>
        <dbReference type="EMBL" id="SZX62421.1"/>
    </source>
</evidence>
<dbReference type="InterPro" id="IPR016024">
    <property type="entry name" value="ARM-type_fold"/>
</dbReference>
<feature type="compositionally biased region" description="Acidic residues" evidence="6">
    <location>
        <begin position="388"/>
        <end position="398"/>
    </location>
</feature>
<keyword evidence="8" id="KW-1185">Reference proteome</keyword>
<evidence type="ECO:0000313" key="8">
    <source>
        <dbReference type="Proteomes" id="UP000256970"/>
    </source>
</evidence>
<evidence type="ECO:0000256" key="3">
    <source>
        <dbReference type="ARBA" id="ARBA00022490"/>
    </source>
</evidence>
<organism evidence="7 8">
    <name type="scientific">Tetradesmus obliquus</name>
    <name type="common">Green alga</name>
    <name type="synonym">Acutodesmus obliquus</name>
    <dbReference type="NCBI Taxonomy" id="3088"/>
    <lineage>
        <taxon>Eukaryota</taxon>
        <taxon>Viridiplantae</taxon>
        <taxon>Chlorophyta</taxon>
        <taxon>core chlorophytes</taxon>
        <taxon>Chlorophyceae</taxon>
        <taxon>CS clade</taxon>
        <taxon>Sphaeropleales</taxon>
        <taxon>Scenedesmaceae</taxon>
        <taxon>Tetradesmus</taxon>
    </lineage>
</organism>
<reference evidence="7 8" key="1">
    <citation type="submission" date="2016-10" db="EMBL/GenBank/DDBJ databases">
        <authorList>
            <person name="Cai Z."/>
        </authorList>
    </citation>
    <scope>NUCLEOTIDE SEQUENCE [LARGE SCALE GENOMIC DNA]</scope>
</reference>
<dbReference type="EMBL" id="FNXT01000225">
    <property type="protein sequence ID" value="SZX62421.1"/>
    <property type="molecule type" value="Genomic_DNA"/>
</dbReference>
<feature type="region of interest" description="Disordered" evidence="6">
    <location>
        <begin position="348"/>
        <end position="398"/>
    </location>
</feature>
<keyword evidence="5" id="KW-0653">Protein transport</keyword>
<keyword evidence="2" id="KW-0813">Transport</keyword>
<keyword evidence="3" id="KW-0963">Cytoplasm</keyword>
<evidence type="ECO:0000256" key="4">
    <source>
        <dbReference type="ARBA" id="ARBA00022737"/>
    </source>
</evidence>
<dbReference type="InterPro" id="IPR040122">
    <property type="entry name" value="Importin_beta"/>
</dbReference>
<keyword evidence="4" id="KW-0677">Repeat</keyword>
<protein>
    <recommendedName>
        <fullName evidence="9">Importin N-terminal domain-containing protein</fullName>
    </recommendedName>
</protein>
<dbReference type="AlphaFoldDB" id="A0A383VB35"/>
<evidence type="ECO:0000256" key="1">
    <source>
        <dbReference type="ARBA" id="ARBA00004496"/>
    </source>
</evidence>
<dbReference type="GO" id="GO:0006606">
    <property type="term" value="P:protein import into nucleus"/>
    <property type="evidence" value="ECO:0007669"/>
    <property type="project" value="InterPro"/>
</dbReference>
<accession>A0A383VB35</accession>
<evidence type="ECO:0000256" key="5">
    <source>
        <dbReference type="ARBA" id="ARBA00022927"/>
    </source>
</evidence>
<dbReference type="STRING" id="3088.A0A383VB35"/>
<evidence type="ECO:0000256" key="2">
    <source>
        <dbReference type="ARBA" id="ARBA00022448"/>
    </source>
</evidence>
<dbReference type="InterPro" id="IPR011989">
    <property type="entry name" value="ARM-like"/>
</dbReference>
<name>A0A383VB35_TETOB</name>
<sequence length="959" mass="104109">MALVWQPQEAAYLQLCQLLSDFQKPGANQALILQQLDQARHVADFNNYLSFIFSKGDNLPMEVRQQQQQRRQQQQQQQHFILLVRQSAGLLLKNNLKEQYAGLSEDFRNYIKGDLLHVLCHPERVLRHTAGSITTTVVGTLGLSGWPELVVWLGASLQGSGDSAALDGALDSLAKIVEDHPHEMDTRLVGASWGPAPAPVSNMLVPPLLALLGSLAAEVRRRALAVLNEMFGQMPAGFQAALPQYTEAVFKLATDESPGVRREVCIGFCQLIAVHPELLQAQLPQLVEYMLVSNQDADDEVALEAAEFWLAFCESDLGMELLVPVMSRLIPVLMKNMVFDEYDEEVQAAEEAELQQGQPDSEKDIRPTHAKHGKGRAEGGMMDGAANGEDEEDDGDDDDEAMRVWNLRKCSAAALDMLSNHLNDEHVLPLLLPIVQQRLGEADWRVRESAILALGAVSEGCHMGLAPYLTDMVKMLLPVLQDPRPMDPRPMVRIITCWCLSRYVQWVLMPPGSAEIAPGALLRRVAPENEALFEQILAGLLSRVADGNGRVQEAACSGLAELLEHAGACTHGAVLVPRLQPLADTLSKAAASCGRRNLRIVLEAVSTTCSVVGSRVLSQHPAAVQQLVVPLLNRWQAIGFVERDVVPIMEALNNMSVNMGPAFEPYAQAVFEKGVMLLQLQQEARAAQLAGSASSYDIDLHMAALDMLAGVADGLRASVEPLVAAASPALPALVLAACGDSASDVRQSAFALVGDLAKSCPSHVLPRLDEFVKLSLACMEVPALTEPNMPSANNAIWSLGELMIKANPATLAPYIVRVCEAAATPLMGGVRVSRSLQENAAISLGRAAMVCPDQVAPLLPHFLGPWCNALRNIRDDYEKEQAFRGLVAVVHKTPEPAVTAFPAFASAVTSWRHIQDEALAQALVQLLRYLHDGVGTEAWGRLVASLEPAVRSKLEGMCR</sequence>
<dbReference type="GO" id="GO:0005737">
    <property type="term" value="C:cytoplasm"/>
    <property type="evidence" value="ECO:0007669"/>
    <property type="project" value="UniProtKB-SubCell"/>
</dbReference>
<dbReference type="Gene3D" id="1.25.10.10">
    <property type="entry name" value="Leucine-rich Repeat Variant"/>
    <property type="match status" value="1"/>
</dbReference>